<dbReference type="Pfam" id="PF13175">
    <property type="entry name" value="AAA_15"/>
    <property type="match status" value="1"/>
</dbReference>
<sequence length="563" mass="63319">MLEGEMAFTTITAITIENFKTISKPVRIELAPITLLFGSNSAGKSTIIQALHYMREVLEHGNLDADNSSWAGEYLDFGGFKSLVNGHDLNKSIRIRVDFLCAPTFFKVYPAFPFPGIDGDQIEVCDIRTEYWDSWLTFCYFFEIEVSWNFKSSSPCLSRVSSGLFDEKIADIVRASSPVHVEGVQPSFDEFLKYVNFDHEVFCSCGDSFLQELVAGLLPDDFLAGKSDVGIPASLCCSPPTLWADNLAFDPEFVEKLMRDRSEVEQADALRKILKFESYLSQLIKGPADILLEALQGMAYVGPIRKTPERHFAPRKTSDPARWATGLAAWDKLFLADQEFIDELNRWLAEPERLGAGYKVEARRFREIDSSHEIWSLLDSSGEADLASIMKTIQKDTPEKKELSLLDLRRNCNVLPHDIGIGISQMMPVLIAALDKKVGVAVIEQPELHIHPGLQCRLADLFILSALGSACSQSPGPDYGHTQFLLETHSEHLLLRLLRRIRETTDGTLPDWHCGLKPENLSINFIDFQNGKHSVRRLQVSEDGDSSGNWPEGFFEERAEELF</sequence>
<dbReference type="Gene3D" id="3.40.50.300">
    <property type="entry name" value="P-loop containing nucleotide triphosphate hydrolases"/>
    <property type="match status" value="1"/>
</dbReference>
<dbReference type="InterPro" id="IPR003959">
    <property type="entry name" value="ATPase_AAA_core"/>
</dbReference>
<feature type="domain" description="ATPase AAA-type core" evidence="3">
    <location>
        <begin position="334"/>
        <end position="494"/>
    </location>
</feature>
<evidence type="ECO:0000259" key="2">
    <source>
        <dbReference type="Pfam" id="PF13175"/>
    </source>
</evidence>
<dbReference type="OrthoDB" id="3322489at2"/>
<dbReference type="InterPro" id="IPR022532">
    <property type="entry name" value="DUF3696"/>
</dbReference>
<comment type="caution">
    <text evidence="4">The sequence shown here is derived from an EMBL/GenBank/DDBJ whole genome shotgun (WGS) entry which is preliminary data.</text>
</comment>
<feature type="domain" description="Endonuclease GajA/Old nuclease/RecF-like AAA" evidence="2">
    <location>
        <begin position="11"/>
        <end position="99"/>
    </location>
</feature>
<dbReference type="Pfam" id="PF12476">
    <property type="entry name" value="DUF3696"/>
    <property type="match status" value="1"/>
</dbReference>
<dbReference type="EMBL" id="NAAD01000009">
    <property type="protein sequence ID" value="ORJ60303.1"/>
    <property type="molecule type" value="Genomic_DNA"/>
</dbReference>
<evidence type="ECO:0000313" key="5">
    <source>
        <dbReference type="Proteomes" id="UP000193136"/>
    </source>
</evidence>
<accession>A0A1X0Y581</accession>
<dbReference type="STRING" id="1969733.B5V00_08615"/>
<gene>
    <name evidence="4" type="ORF">B5V00_08615</name>
</gene>
<dbReference type="PANTHER" id="PTHR43581">
    <property type="entry name" value="ATP/GTP PHOSPHATASE"/>
    <property type="match status" value="1"/>
</dbReference>
<evidence type="ECO:0000259" key="3">
    <source>
        <dbReference type="Pfam" id="PF13304"/>
    </source>
</evidence>
<evidence type="ECO:0000313" key="4">
    <source>
        <dbReference type="EMBL" id="ORJ60303.1"/>
    </source>
</evidence>
<proteinExistence type="predicted"/>
<dbReference type="GO" id="GO:0005524">
    <property type="term" value="F:ATP binding"/>
    <property type="evidence" value="ECO:0007669"/>
    <property type="project" value="InterPro"/>
</dbReference>
<dbReference type="Proteomes" id="UP000193136">
    <property type="component" value="Unassembled WGS sequence"/>
</dbReference>
<organism evidence="4 5">
    <name type="scientific">Geothermobacter hydrogeniphilus</name>
    <dbReference type="NCBI Taxonomy" id="1969733"/>
    <lineage>
        <taxon>Bacteria</taxon>
        <taxon>Pseudomonadati</taxon>
        <taxon>Thermodesulfobacteriota</taxon>
        <taxon>Desulfuromonadia</taxon>
        <taxon>Desulfuromonadales</taxon>
        <taxon>Geothermobacteraceae</taxon>
        <taxon>Geothermobacter</taxon>
    </lineage>
</organism>
<dbReference type="Pfam" id="PF13304">
    <property type="entry name" value="AAA_21"/>
    <property type="match status" value="1"/>
</dbReference>
<dbReference type="SUPFAM" id="SSF52540">
    <property type="entry name" value="P-loop containing nucleoside triphosphate hydrolases"/>
    <property type="match status" value="1"/>
</dbReference>
<dbReference type="InterPro" id="IPR051396">
    <property type="entry name" value="Bact_Antivir_Def_Nuclease"/>
</dbReference>
<dbReference type="InterPro" id="IPR027417">
    <property type="entry name" value="P-loop_NTPase"/>
</dbReference>
<feature type="domain" description="DUF3696" evidence="1">
    <location>
        <begin position="516"/>
        <end position="562"/>
    </location>
</feature>
<evidence type="ECO:0008006" key="6">
    <source>
        <dbReference type="Google" id="ProtNLM"/>
    </source>
</evidence>
<dbReference type="InterPro" id="IPR041685">
    <property type="entry name" value="AAA_GajA/Old/RecF-like"/>
</dbReference>
<dbReference type="PANTHER" id="PTHR43581:SF4">
    <property type="entry name" value="ATP_GTP PHOSPHATASE"/>
    <property type="match status" value="1"/>
</dbReference>
<dbReference type="GO" id="GO:0016887">
    <property type="term" value="F:ATP hydrolysis activity"/>
    <property type="evidence" value="ECO:0007669"/>
    <property type="project" value="InterPro"/>
</dbReference>
<keyword evidence="5" id="KW-1185">Reference proteome</keyword>
<name>A0A1X0Y581_9BACT</name>
<evidence type="ECO:0000259" key="1">
    <source>
        <dbReference type="Pfam" id="PF12476"/>
    </source>
</evidence>
<dbReference type="AlphaFoldDB" id="A0A1X0Y581"/>
<reference evidence="4 5" key="1">
    <citation type="submission" date="2017-03" db="EMBL/GenBank/DDBJ databases">
        <title>Genome sequence of Geothermobacter sp. EPR-M, Deep-Sea Iron Reducer.</title>
        <authorList>
            <person name="Tully B."/>
            <person name="Savalia P."/>
            <person name="Abuyen K."/>
            <person name="Baughan C."/>
            <person name="Romero E."/>
            <person name="Ronkowski C."/>
            <person name="Torres B."/>
            <person name="Tremblay J."/>
            <person name="Trujillo A."/>
            <person name="Tyler M."/>
            <person name="Perez-Rodriguez I."/>
            <person name="Amend J."/>
        </authorList>
    </citation>
    <scope>NUCLEOTIDE SEQUENCE [LARGE SCALE GENOMIC DNA]</scope>
    <source>
        <strain evidence="4 5">EPR-M</strain>
    </source>
</reference>
<protein>
    <recommendedName>
        <fullName evidence="6">AAA ATPase domain-containing protein</fullName>
    </recommendedName>
</protein>